<feature type="domain" description="AB hydrolase-1" evidence="2">
    <location>
        <begin position="69"/>
        <end position="299"/>
    </location>
</feature>
<organism evidence="3 4">
    <name type="scientific">Pauljensenia hongkongensis</name>
    <dbReference type="NCBI Taxonomy" id="178339"/>
    <lineage>
        <taxon>Bacteria</taxon>
        <taxon>Bacillati</taxon>
        <taxon>Actinomycetota</taxon>
        <taxon>Actinomycetes</taxon>
        <taxon>Actinomycetales</taxon>
        <taxon>Actinomycetaceae</taxon>
        <taxon>Pauljensenia</taxon>
    </lineage>
</organism>
<evidence type="ECO:0000259" key="2">
    <source>
        <dbReference type="Pfam" id="PF12697"/>
    </source>
</evidence>
<protein>
    <submittedName>
        <fullName evidence="3">Alpha/beta hydrolase</fullName>
    </submittedName>
</protein>
<evidence type="ECO:0000313" key="4">
    <source>
        <dbReference type="Proteomes" id="UP000095214"/>
    </source>
</evidence>
<keyword evidence="4" id="KW-1185">Reference proteome</keyword>
<dbReference type="Pfam" id="PF12697">
    <property type="entry name" value="Abhydrolase_6"/>
    <property type="match status" value="1"/>
</dbReference>
<dbReference type="Proteomes" id="UP000095214">
    <property type="component" value="Chromosome"/>
</dbReference>
<feature type="region of interest" description="Disordered" evidence="1">
    <location>
        <begin position="39"/>
        <end position="65"/>
    </location>
</feature>
<dbReference type="SUPFAM" id="SSF53474">
    <property type="entry name" value="alpha/beta-Hydrolases"/>
    <property type="match status" value="1"/>
</dbReference>
<keyword evidence="3" id="KW-0378">Hydrolase</keyword>
<sequence length="316" mass="32665">MTSMSFAPMAPFASLPVPRGVECVSIPSPCGPLSAYHGPPATASSATAAPAPPVRGPRPGAAGSGRPKVLLVPGFTGSKEDFRLPISDLVDRGFEVLAYSQRGQADSAAPTGAGAYGLGGFAGDVTAIASAWGAGQRVHLLGHSFGGVVARAAAIARPGLFASLTLFSSGNTAKGADRPVPDPVPAGPAGRERVLAAVFPGTDFTRPGLGWEEFMRVRALATSTGNLMGIRAILADQRPRSAELRATGLPIHVVYGAEDTAWPVSDYRREAREVGAVETPIPGAQHSAQTQRPTAWADAVSRFWLAVDSGHLVWQM</sequence>
<accession>A0A1D8B396</accession>
<dbReference type="KEGG" id="phon:BH719_06995"/>
<dbReference type="Gene3D" id="3.40.50.1820">
    <property type="entry name" value="alpha/beta hydrolase"/>
    <property type="match status" value="1"/>
</dbReference>
<dbReference type="GO" id="GO:0016020">
    <property type="term" value="C:membrane"/>
    <property type="evidence" value="ECO:0007669"/>
    <property type="project" value="TreeGrafter"/>
</dbReference>
<dbReference type="EMBL" id="CP017298">
    <property type="protein sequence ID" value="AOS47621.1"/>
    <property type="molecule type" value="Genomic_DNA"/>
</dbReference>
<proteinExistence type="predicted"/>
<dbReference type="PANTHER" id="PTHR43798">
    <property type="entry name" value="MONOACYLGLYCEROL LIPASE"/>
    <property type="match status" value="1"/>
</dbReference>
<dbReference type="GO" id="GO:0016787">
    <property type="term" value="F:hydrolase activity"/>
    <property type="evidence" value="ECO:0007669"/>
    <property type="project" value="UniProtKB-KW"/>
</dbReference>
<dbReference type="InterPro" id="IPR050266">
    <property type="entry name" value="AB_hydrolase_sf"/>
</dbReference>
<feature type="compositionally biased region" description="Low complexity" evidence="1">
    <location>
        <begin position="39"/>
        <end position="49"/>
    </location>
</feature>
<dbReference type="AlphaFoldDB" id="A0A1D8B396"/>
<dbReference type="OrthoDB" id="3211023at2"/>
<evidence type="ECO:0000256" key="1">
    <source>
        <dbReference type="SAM" id="MobiDB-lite"/>
    </source>
</evidence>
<dbReference type="InterPro" id="IPR029058">
    <property type="entry name" value="AB_hydrolase_fold"/>
</dbReference>
<name>A0A1D8B396_9ACTO</name>
<evidence type="ECO:0000313" key="3">
    <source>
        <dbReference type="EMBL" id="AOS47621.1"/>
    </source>
</evidence>
<dbReference type="STRING" id="178339.BH719_06995"/>
<gene>
    <name evidence="3" type="ORF">BH719_06995</name>
</gene>
<reference evidence="3 4" key="1">
    <citation type="submission" date="2016-09" db="EMBL/GenBank/DDBJ databases">
        <title>Complete genome sequence of Actinomyces hongkongensis HKU8.</title>
        <authorList>
            <person name="Gao Y.-X."/>
            <person name="Zhou Y.-Y."/>
            <person name="Xie Y."/>
            <person name="Wang M."/>
            <person name="Wang S.-J."/>
            <person name="Shen S.-G."/>
        </authorList>
    </citation>
    <scope>NUCLEOTIDE SEQUENCE [LARGE SCALE GENOMIC DNA]</scope>
    <source>
        <strain evidence="3 4">HKU8</strain>
    </source>
</reference>
<dbReference type="PANTHER" id="PTHR43798:SF33">
    <property type="entry name" value="HYDROLASE, PUTATIVE (AFU_ORTHOLOGUE AFUA_2G14860)-RELATED"/>
    <property type="match status" value="1"/>
</dbReference>
<dbReference type="RefSeq" id="WP_009744115.1">
    <property type="nucleotide sequence ID" value="NZ_CP017298.1"/>
</dbReference>
<dbReference type="InterPro" id="IPR000073">
    <property type="entry name" value="AB_hydrolase_1"/>
</dbReference>